<dbReference type="RefSeq" id="WP_004096153.1">
    <property type="nucleotide sequence ID" value="NZ_AFGF01000107.1"/>
</dbReference>
<dbReference type="STRING" id="1009370.ALO_12551"/>
<evidence type="ECO:0000313" key="2">
    <source>
        <dbReference type="EMBL" id="EGO63538.1"/>
    </source>
</evidence>
<dbReference type="Proteomes" id="UP000003240">
    <property type="component" value="Unassembled WGS sequence"/>
</dbReference>
<keyword evidence="1" id="KW-0175">Coiled coil</keyword>
<evidence type="ECO:0000256" key="1">
    <source>
        <dbReference type="SAM" id="Coils"/>
    </source>
</evidence>
<feature type="coiled-coil region" evidence="1">
    <location>
        <begin position="90"/>
        <end position="131"/>
    </location>
</feature>
<gene>
    <name evidence="2" type="ORF">ALO_12551</name>
</gene>
<dbReference type="AlphaFoldDB" id="F7NK97"/>
<comment type="caution">
    <text evidence="2">The sequence shown here is derived from an EMBL/GenBank/DDBJ whole genome shotgun (WGS) entry which is preliminary data.</text>
</comment>
<accession>F7NK97</accession>
<sequence length="146" mass="16498">MTAEQLVQHCQALTNVYRVIAELETQPLTEKDLILDKLQYISAVKARVGRLAGEALELAGIAEAERKSGTAEDWVSRHREYITQSQSFTAKQLDMEAEAAAKEKRLAEARALGLYEKLKNLRSDLESVENTLKFRGRMLFGDWKDA</sequence>
<name>F7NK97_9FIRM</name>
<reference evidence="2 3" key="1">
    <citation type="journal article" date="2011" name="EMBO J.">
        <title>Structural diversity of bacterial flagellar motors.</title>
        <authorList>
            <person name="Chen S."/>
            <person name="Beeby M."/>
            <person name="Murphy G.E."/>
            <person name="Leadbetter J.R."/>
            <person name="Hendrixson D.R."/>
            <person name="Briegel A."/>
            <person name="Li Z."/>
            <person name="Shi J."/>
            <person name="Tocheva E.I."/>
            <person name="Muller A."/>
            <person name="Dobro M.J."/>
            <person name="Jensen G.J."/>
        </authorList>
    </citation>
    <scope>NUCLEOTIDE SEQUENCE [LARGE SCALE GENOMIC DNA]</scope>
    <source>
        <strain evidence="2 3">DSM 6540</strain>
    </source>
</reference>
<evidence type="ECO:0000313" key="3">
    <source>
        <dbReference type="Proteomes" id="UP000003240"/>
    </source>
</evidence>
<dbReference type="EMBL" id="AFGF01000107">
    <property type="protein sequence ID" value="EGO63538.1"/>
    <property type="molecule type" value="Genomic_DNA"/>
</dbReference>
<organism evidence="2 3">
    <name type="scientific">Acetonema longum DSM 6540</name>
    <dbReference type="NCBI Taxonomy" id="1009370"/>
    <lineage>
        <taxon>Bacteria</taxon>
        <taxon>Bacillati</taxon>
        <taxon>Bacillota</taxon>
        <taxon>Negativicutes</taxon>
        <taxon>Acetonemataceae</taxon>
        <taxon>Acetonema</taxon>
    </lineage>
</organism>
<proteinExistence type="predicted"/>
<protein>
    <submittedName>
        <fullName evidence="2">Uncharacterized protein</fullName>
    </submittedName>
</protein>
<keyword evidence="3" id="KW-1185">Reference proteome</keyword>
<dbReference type="OrthoDB" id="9847217at2"/>